<dbReference type="Gene3D" id="1.20.200.10">
    <property type="entry name" value="Fumarase/aspartase (Central domain)"/>
    <property type="match status" value="1"/>
</dbReference>
<accession>A0A8J2TV26</accession>
<reference evidence="2" key="2">
    <citation type="submission" date="2020-09" db="EMBL/GenBank/DDBJ databases">
        <authorList>
            <person name="Sun Q."/>
            <person name="Zhou Y."/>
        </authorList>
    </citation>
    <scope>NUCLEOTIDE SEQUENCE</scope>
    <source>
        <strain evidence="2">CGMCC 1.12785</strain>
    </source>
</reference>
<evidence type="ECO:0000313" key="3">
    <source>
        <dbReference type="Proteomes" id="UP000616114"/>
    </source>
</evidence>
<dbReference type="GO" id="GO:0016841">
    <property type="term" value="F:ammonia-lyase activity"/>
    <property type="evidence" value="ECO:0007669"/>
    <property type="project" value="UniProtKB-ARBA"/>
</dbReference>
<dbReference type="Pfam" id="PF00221">
    <property type="entry name" value="Lyase_aromatic"/>
    <property type="match status" value="1"/>
</dbReference>
<dbReference type="InterPro" id="IPR008948">
    <property type="entry name" value="L-Aspartase-like"/>
</dbReference>
<comment type="caution">
    <text evidence="2">The sequence shown here is derived from an EMBL/GenBank/DDBJ whole genome shotgun (WGS) entry which is preliminary data.</text>
</comment>
<evidence type="ECO:0000313" key="2">
    <source>
        <dbReference type="EMBL" id="GGA02673.1"/>
    </source>
</evidence>
<sequence>MRAEQIVRVAGGAPVALAPHVLPALERACLQAAAISERRAVYGRSTGVGANRLTAVDPRDTEHGMRLLRSHAADAGAVIPAPTVRAMLAIRLSQLARGKSGIEPRIVAGLERMLRTGALPELRELGSIGTADLAALAGTALALTGERPTAVPFEPLAPFGMESALPFMSSSALTLARAVLALEELRRLDRAGRVIAALSARAVRANTQAFSEAAAQACAAPGAVRVAREMRLLTGRIPYPARVQDPFGFRAYVPSQAAVVAAMDDLRVRVERLASAGQENPLFDFRHSRVVHHGNFHQVALGLAVDALNLGLAQSAPLVLARIAMLHDPMFNGGRPFLATGPAGSSGHMMTEYIAAAAAAELRNAAQPASLGSVVLSRGAEEDASFASQAVVQLERAVRHYRPLLAVELLSAHRAAHQQGTAMPGRLDAVAARLREALPVVDEDHDLRPEMEKAQELLAELAVML</sequence>
<dbReference type="EMBL" id="BMFY01000001">
    <property type="protein sequence ID" value="GGA02673.1"/>
    <property type="molecule type" value="Genomic_DNA"/>
</dbReference>
<dbReference type="PANTHER" id="PTHR10362">
    <property type="entry name" value="HISTIDINE AMMONIA-LYASE"/>
    <property type="match status" value="1"/>
</dbReference>
<dbReference type="SUPFAM" id="SSF48557">
    <property type="entry name" value="L-aspartase-like"/>
    <property type="match status" value="1"/>
</dbReference>
<keyword evidence="1" id="KW-0456">Lyase</keyword>
<proteinExistence type="predicted"/>
<evidence type="ECO:0000256" key="1">
    <source>
        <dbReference type="ARBA" id="ARBA00023239"/>
    </source>
</evidence>
<dbReference type="InterPro" id="IPR024083">
    <property type="entry name" value="Fumarase/histidase_N"/>
</dbReference>
<keyword evidence="3" id="KW-1185">Reference proteome</keyword>
<protein>
    <submittedName>
        <fullName evidence="2">Histidine ammonia-lyase</fullName>
    </submittedName>
</protein>
<reference evidence="2" key="1">
    <citation type="journal article" date="2014" name="Int. J. Syst. Evol. Microbiol.">
        <title>Complete genome sequence of Corynebacterium casei LMG S-19264T (=DSM 44701T), isolated from a smear-ripened cheese.</title>
        <authorList>
            <consortium name="US DOE Joint Genome Institute (JGI-PGF)"/>
            <person name="Walter F."/>
            <person name="Albersmeier A."/>
            <person name="Kalinowski J."/>
            <person name="Ruckert C."/>
        </authorList>
    </citation>
    <scope>NUCLEOTIDE SEQUENCE</scope>
    <source>
        <strain evidence="2">CGMCC 1.12785</strain>
    </source>
</reference>
<dbReference type="AlphaFoldDB" id="A0A8J2TV26"/>
<dbReference type="Proteomes" id="UP000616114">
    <property type="component" value="Unassembled WGS sequence"/>
</dbReference>
<name>A0A8J2TV26_9MICO</name>
<dbReference type="InterPro" id="IPR001106">
    <property type="entry name" value="Aromatic_Lyase"/>
</dbReference>
<organism evidence="2 3">
    <name type="scientific">Sediminivirga luteola</name>
    <dbReference type="NCBI Taxonomy" id="1774748"/>
    <lineage>
        <taxon>Bacteria</taxon>
        <taxon>Bacillati</taxon>
        <taxon>Actinomycetota</taxon>
        <taxon>Actinomycetes</taxon>
        <taxon>Micrococcales</taxon>
        <taxon>Brevibacteriaceae</taxon>
        <taxon>Sediminivirga</taxon>
    </lineage>
</organism>
<gene>
    <name evidence="2" type="primary">hutH</name>
    <name evidence="2" type="ORF">GCM10011333_01560</name>
</gene>
<dbReference type="Gene3D" id="1.10.275.10">
    <property type="entry name" value="Fumarase/aspartase (N-terminal domain)"/>
    <property type="match status" value="1"/>
</dbReference>